<dbReference type="GO" id="GO:0003677">
    <property type="term" value="F:DNA binding"/>
    <property type="evidence" value="ECO:0007669"/>
    <property type="project" value="InterPro"/>
</dbReference>
<dbReference type="SUPFAM" id="SSF140996">
    <property type="entry name" value="Hermes dimerisation domain"/>
    <property type="match status" value="1"/>
</dbReference>
<protein>
    <recommendedName>
        <fullName evidence="10">BED-type domain-containing protein</fullName>
    </recommendedName>
</protein>
<dbReference type="PANTHER" id="PTHR46481:SF10">
    <property type="entry name" value="ZINC FINGER BED DOMAIN-CONTAINING PROTEIN 39"/>
    <property type="match status" value="1"/>
</dbReference>
<keyword evidence="3 8" id="KW-0863">Zinc-finger</keyword>
<keyword evidence="7" id="KW-0539">Nucleus</keyword>
<evidence type="ECO:0000256" key="5">
    <source>
        <dbReference type="ARBA" id="ARBA00023015"/>
    </source>
</evidence>
<dbReference type="Proteomes" id="UP001176961">
    <property type="component" value="Unassembled WGS sequence"/>
</dbReference>
<keyword evidence="6" id="KW-0804">Transcription</keyword>
<comment type="subcellular location">
    <subcellularLocation>
        <location evidence="1">Nucleus</location>
    </subcellularLocation>
</comment>
<evidence type="ECO:0000256" key="3">
    <source>
        <dbReference type="ARBA" id="ARBA00022771"/>
    </source>
</evidence>
<dbReference type="GO" id="GO:0009791">
    <property type="term" value="P:post-embryonic development"/>
    <property type="evidence" value="ECO:0007669"/>
    <property type="project" value="UniProtKB-ARBA"/>
</dbReference>
<dbReference type="PANTHER" id="PTHR46481">
    <property type="entry name" value="ZINC FINGER BED DOMAIN-CONTAINING PROTEIN 4"/>
    <property type="match status" value="1"/>
</dbReference>
<dbReference type="InterPro" id="IPR003656">
    <property type="entry name" value="Znf_BED"/>
</dbReference>
<feature type="coiled-coil region" evidence="9">
    <location>
        <begin position="50"/>
        <end position="77"/>
    </location>
</feature>
<dbReference type="GO" id="GO:0005634">
    <property type="term" value="C:nucleus"/>
    <property type="evidence" value="ECO:0007669"/>
    <property type="project" value="UniProtKB-SubCell"/>
</dbReference>
<keyword evidence="2" id="KW-0479">Metal-binding</keyword>
<dbReference type="GO" id="GO:0008270">
    <property type="term" value="F:zinc ion binding"/>
    <property type="evidence" value="ECO:0007669"/>
    <property type="project" value="UniProtKB-KW"/>
</dbReference>
<evidence type="ECO:0000313" key="12">
    <source>
        <dbReference type="Proteomes" id="UP001176961"/>
    </source>
</evidence>
<keyword evidence="12" id="KW-1185">Reference proteome</keyword>
<feature type="domain" description="BED-type" evidence="10">
    <location>
        <begin position="1"/>
        <end position="56"/>
    </location>
</feature>
<evidence type="ECO:0000256" key="7">
    <source>
        <dbReference type="ARBA" id="ARBA00023242"/>
    </source>
</evidence>
<dbReference type="PROSITE" id="PS50808">
    <property type="entry name" value="ZF_BED"/>
    <property type="match status" value="1"/>
</dbReference>
<keyword evidence="5" id="KW-0805">Transcription regulation</keyword>
<dbReference type="InterPro" id="IPR036236">
    <property type="entry name" value="Znf_C2H2_sf"/>
</dbReference>
<evidence type="ECO:0000256" key="8">
    <source>
        <dbReference type="PROSITE-ProRule" id="PRU00027"/>
    </source>
</evidence>
<accession>A0AA36H2E0</accession>
<evidence type="ECO:0000256" key="1">
    <source>
        <dbReference type="ARBA" id="ARBA00004123"/>
    </source>
</evidence>
<gene>
    <name evidence="11" type="ORF">CYNAS_LOCUS14804</name>
</gene>
<keyword evidence="9" id="KW-0175">Coiled coil</keyword>
<evidence type="ECO:0000256" key="6">
    <source>
        <dbReference type="ARBA" id="ARBA00023163"/>
    </source>
</evidence>
<comment type="caution">
    <text evidence="11">The sequence shown here is derived from an EMBL/GenBank/DDBJ whole genome shotgun (WGS) entry which is preliminary data.</text>
</comment>
<dbReference type="AlphaFoldDB" id="A0AA36H2E0"/>
<sequence length="164" mass="18637">MSSVWNYYKKTIDADTNTECATCNFCEKSFRLPKSRTTTNLLEHVRRKHKTEVENLAKEAKMEAKKDKQEHKEHIDKNLIVFLAKASLPLHVTELPSFKEFSQSLNASYAVPSQKTLSNLMQKELANIDEENRRLCSGDSRVAITTDAWTSKNASCSMLAITGH</sequence>
<proteinExistence type="predicted"/>
<evidence type="ECO:0000313" key="11">
    <source>
        <dbReference type="EMBL" id="CAJ0602821.1"/>
    </source>
</evidence>
<name>A0AA36H2E0_CYLNA</name>
<organism evidence="11 12">
    <name type="scientific">Cylicocyclus nassatus</name>
    <name type="common">Nematode worm</name>
    <dbReference type="NCBI Taxonomy" id="53992"/>
    <lineage>
        <taxon>Eukaryota</taxon>
        <taxon>Metazoa</taxon>
        <taxon>Ecdysozoa</taxon>
        <taxon>Nematoda</taxon>
        <taxon>Chromadorea</taxon>
        <taxon>Rhabditida</taxon>
        <taxon>Rhabditina</taxon>
        <taxon>Rhabditomorpha</taxon>
        <taxon>Strongyloidea</taxon>
        <taxon>Strongylidae</taxon>
        <taxon>Cylicocyclus</taxon>
    </lineage>
</organism>
<dbReference type="SMART" id="SM00614">
    <property type="entry name" value="ZnF_BED"/>
    <property type="match status" value="1"/>
</dbReference>
<evidence type="ECO:0000259" key="10">
    <source>
        <dbReference type="PROSITE" id="PS50808"/>
    </source>
</evidence>
<dbReference type="EMBL" id="CATQJL010000305">
    <property type="protein sequence ID" value="CAJ0602821.1"/>
    <property type="molecule type" value="Genomic_DNA"/>
</dbReference>
<dbReference type="InterPro" id="IPR052035">
    <property type="entry name" value="ZnF_BED_domain_contain"/>
</dbReference>
<evidence type="ECO:0000256" key="4">
    <source>
        <dbReference type="ARBA" id="ARBA00022833"/>
    </source>
</evidence>
<keyword evidence="4" id="KW-0862">Zinc</keyword>
<evidence type="ECO:0000256" key="9">
    <source>
        <dbReference type="SAM" id="Coils"/>
    </source>
</evidence>
<dbReference type="SUPFAM" id="SSF57667">
    <property type="entry name" value="beta-beta-alpha zinc fingers"/>
    <property type="match status" value="1"/>
</dbReference>
<dbReference type="Pfam" id="PF02892">
    <property type="entry name" value="zf-BED"/>
    <property type="match status" value="1"/>
</dbReference>
<reference evidence="11" key="1">
    <citation type="submission" date="2023-07" db="EMBL/GenBank/DDBJ databases">
        <authorList>
            <consortium name="CYATHOMIX"/>
        </authorList>
    </citation>
    <scope>NUCLEOTIDE SEQUENCE</scope>
    <source>
        <strain evidence="11">N/A</strain>
    </source>
</reference>
<evidence type="ECO:0000256" key="2">
    <source>
        <dbReference type="ARBA" id="ARBA00022723"/>
    </source>
</evidence>